<gene>
    <name evidence="2" type="ORF">FSP39_008984</name>
</gene>
<dbReference type="AlphaFoldDB" id="A0AA88XZU5"/>
<evidence type="ECO:0000256" key="1">
    <source>
        <dbReference type="SAM" id="MobiDB-lite"/>
    </source>
</evidence>
<reference evidence="2" key="1">
    <citation type="submission" date="2019-08" db="EMBL/GenBank/DDBJ databases">
        <title>The improved chromosome-level genome for the pearl oyster Pinctada fucata martensii using PacBio sequencing and Hi-C.</title>
        <authorList>
            <person name="Zheng Z."/>
        </authorList>
    </citation>
    <scope>NUCLEOTIDE SEQUENCE</scope>
    <source>
        <strain evidence="2">ZZ-2019</strain>
        <tissue evidence="2">Adductor muscle</tissue>
    </source>
</reference>
<name>A0AA88XZU5_PINIB</name>
<accession>A0AA88XZU5</accession>
<feature type="compositionally biased region" description="Polar residues" evidence="1">
    <location>
        <begin position="113"/>
        <end position="130"/>
    </location>
</feature>
<protein>
    <submittedName>
        <fullName evidence="2">Uncharacterized protein</fullName>
    </submittedName>
</protein>
<keyword evidence="3" id="KW-1185">Reference proteome</keyword>
<proteinExistence type="predicted"/>
<comment type="caution">
    <text evidence="2">The sequence shown here is derived from an EMBL/GenBank/DDBJ whole genome shotgun (WGS) entry which is preliminary data.</text>
</comment>
<dbReference type="EMBL" id="VSWD01000010">
    <property type="protein sequence ID" value="KAK3090079.1"/>
    <property type="molecule type" value="Genomic_DNA"/>
</dbReference>
<evidence type="ECO:0000313" key="2">
    <source>
        <dbReference type="EMBL" id="KAK3090079.1"/>
    </source>
</evidence>
<feature type="region of interest" description="Disordered" evidence="1">
    <location>
        <begin position="89"/>
        <end position="146"/>
    </location>
</feature>
<organism evidence="2 3">
    <name type="scientific">Pinctada imbricata</name>
    <name type="common">Atlantic pearl-oyster</name>
    <name type="synonym">Pinctada martensii</name>
    <dbReference type="NCBI Taxonomy" id="66713"/>
    <lineage>
        <taxon>Eukaryota</taxon>
        <taxon>Metazoa</taxon>
        <taxon>Spiralia</taxon>
        <taxon>Lophotrochozoa</taxon>
        <taxon>Mollusca</taxon>
        <taxon>Bivalvia</taxon>
        <taxon>Autobranchia</taxon>
        <taxon>Pteriomorphia</taxon>
        <taxon>Pterioida</taxon>
        <taxon>Pterioidea</taxon>
        <taxon>Pteriidae</taxon>
        <taxon>Pinctada</taxon>
    </lineage>
</organism>
<dbReference type="Proteomes" id="UP001186944">
    <property type="component" value="Unassembled WGS sequence"/>
</dbReference>
<sequence length="182" mass="19816">MPRYYVDNAYNRRIGRVGLPVGSFVVSKNSSFGSSGKTYVDNAYNRALGRVGMPHGSMVVSRDGSVSYNSTGVDKTYVDNAYNRSLGRVGMPHGSMVVSRESSAKTATTKTKQSPAGLSDPTQDSNVNPRRNTDDTYDDNVNSSSGIHATTGLSACRMSPWLFLGDLVQGRQQENRNNLIRH</sequence>
<evidence type="ECO:0000313" key="3">
    <source>
        <dbReference type="Proteomes" id="UP001186944"/>
    </source>
</evidence>